<reference evidence="7" key="1">
    <citation type="journal article" date="2019" name="Int. J. Syst. Evol. Microbiol.">
        <title>The Global Catalogue of Microorganisms (GCM) 10K type strain sequencing project: providing services to taxonomists for standard genome sequencing and annotation.</title>
        <authorList>
            <consortium name="The Broad Institute Genomics Platform"/>
            <consortium name="The Broad Institute Genome Sequencing Center for Infectious Disease"/>
            <person name="Wu L."/>
            <person name="Ma J."/>
        </authorList>
    </citation>
    <scope>NUCLEOTIDE SEQUENCE [LARGE SCALE GENOMIC DNA]</scope>
    <source>
        <strain evidence="7">JCM 17919</strain>
    </source>
</reference>
<proteinExistence type="inferred from homology"/>
<evidence type="ECO:0000313" key="7">
    <source>
        <dbReference type="Proteomes" id="UP001501725"/>
    </source>
</evidence>
<keyword evidence="3" id="KW-0547">Nucleotide-binding</keyword>
<dbReference type="Gene3D" id="3.40.50.300">
    <property type="entry name" value="P-loop containing nucleotide triphosphate hydrolases"/>
    <property type="match status" value="1"/>
</dbReference>
<dbReference type="SUPFAM" id="SSF52540">
    <property type="entry name" value="P-loop containing nucleoside triphosphate hydrolases"/>
    <property type="match status" value="1"/>
</dbReference>
<dbReference type="GO" id="GO:0005524">
    <property type="term" value="F:ATP binding"/>
    <property type="evidence" value="ECO:0007669"/>
    <property type="project" value="UniProtKB-KW"/>
</dbReference>
<comment type="caution">
    <text evidence="6">The sequence shown here is derived from an EMBL/GenBank/DDBJ whole genome shotgun (WGS) entry which is preliminary data.</text>
</comment>
<dbReference type="InterPro" id="IPR027417">
    <property type="entry name" value="P-loop_NTPase"/>
</dbReference>
<keyword evidence="7" id="KW-1185">Reference proteome</keyword>
<dbReference type="PANTHER" id="PTHR43335:SF4">
    <property type="entry name" value="ABC TRANSPORTER, ATP-BINDING PROTEIN"/>
    <property type="match status" value="1"/>
</dbReference>
<gene>
    <name evidence="6" type="ORF">GCM10023184_44760</name>
</gene>
<evidence type="ECO:0000313" key="6">
    <source>
        <dbReference type="EMBL" id="GAA4343996.1"/>
    </source>
</evidence>
<dbReference type="InterPro" id="IPR003593">
    <property type="entry name" value="AAA+_ATPase"/>
</dbReference>
<protein>
    <submittedName>
        <fullName evidence="6">ABC transporter ATP-binding protein</fullName>
    </submittedName>
</protein>
<dbReference type="SMART" id="SM00382">
    <property type="entry name" value="AAA"/>
    <property type="match status" value="1"/>
</dbReference>
<evidence type="ECO:0000256" key="1">
    <source>
        <dbReference type="ARBA" id="ARBA00005417"/>
    </source>
</evidence>
<dbReference type="Proteomes" id="UP001501725">
    <property type="component" value="Unassembled WGS sequence"/>
</dbReference>
<accession>A0ABP8HTB5</accession>
<feature type="domain" description="ABC transporter" evidence="5">
    <location>
        <begin position="14"/>
        <end position="241"/>
    </location>
</feature>
<organism evidence="6 7">
    <name type="scientific">Flaviaesturariibacter amylovorans</name>
    <dbReference type="NCBI Taxonomy" id="1084520"/>
    <lineage>
        <taxon>Bacteria</taxon>
        <taxon>Pseudomonadati</taxon>
        <taxon>Bacteroidota</taxon>
        <taxon>Chitinophagia</taxon>
        <taxon>Chitinophagales</taxon>
        <taxon>Chitinophagaceae</taxon>
        <taxon>Flaviaestuariibacter</taxon>
    </lineage>
</organism>
<dbReference type="InterPro" id="IPR003439">
    <property type="entry name" value="ABC_transporter-like_ATP-bd"/>
</dbReference>
<dbReference type="PROSITE" id="PS00211">
    <property type="entry name" value="ABC_TRANSPORTER_1"/>
    <property type="match status" value="1"/>
</dbReference>
<dbReference type="Pfam" id="PF00005">
    <property type="entry name" value="ABC_tran"/>
    <property type="match status" value="1"/>
</dbReference>
<comment type="similarity">
    <text evidence="1">Belongs to the ABC transporter superfamily.</text>
</comment>
<dbReference type="PROSITE" id="PS50893">
    <property type="entry name" value="ABC_TRANSPORTER_2"/>
    <property type="match status" value="1"/>
</dbReference>
<dbReference type="PANTHER" id="PTHR43335">
    <property type="entry name" value="ABC TRANSPORTER, ATP-BINDING PROTEIN"/>
    <property type="match status" value="1"/>
</dbReference>
<evidence type="ECO:0000256" key="4">
    <source>
        <dbReference type="ARBA" id="ARBA00022840"/>
    </source>
</evidence>
<evidence type="ECO:0000256" key="3">
    <source>
        <dbReference type="ARBA" id="ARBA00022741"/>
    </source>
</evidence>
<evidence type="ECO:0000259" key="5">
    <source>
        <dbReference type="PROSITE" id="PS50893"/>
    </source>
</evidence>
<dbReference type="EMBL" id="BAABGY010000018">
    <property type="protein sequence ID" value="GAA4343996.1"/>
    <property type="molecule type" value="Genomic_DNA"/>
</dbReference>
<name>A0ABP8HTB5_9BACT</name>
<keyword evidence="2" id="KW-0813">Transport</keyword>
<keyword evidence="4 6" id="KW-0067">ATP-binding</keyword>
<dbReference type="InterPro" id="IPR017871">
    <property type="entry name" value="ABC_transporter-like_CS"/>
</dbReference>
<evidence type="ECO:0000256" key="2">
    <source>
        <dbReference type="ARBA" id="ARBA00022448"/>
    </source>
</evidence>
<sequence>MDYNQTESPMTPLIETTHLSHRFAGQPVLQDINLRVEPGAIYGFLGPNGAGKTTTLRLLLGLLQVQQGEARLFGQDIRTSRLPILKRLGSLIEQPSLYGHLTARENLEVYRRIYGADKARIDAVLQLVDLAGTGKKKAKQFSLGMKQRLSIAIALLHRPELLILDEPTNGLDPNGIIETRELIRRLNREEGTTIIVSSHILAEVEKMASHVGIIHKGKMLFQGTLPELKHMQQGKSLLQLDTSDNEGALRLLQSEGAERKNGHLVLPFTGKDGVGRVARVLVQNNVDVYLLQPQQNDLEQLFIDITSGN</sequence>